<proteinExistence type="predicted"/>
<keyword evidence="3" id="KW-1185">Reference proteome</keyword>
<name>A0A1B9I1U2_9TREE</name>
<reference evidence="1" key="3">
    <citation type="submission" date="2016-07" db="EMBL/GenBank/DDBJ databases">
        <title>Evolution of pathogenesis and genome organization in the Tremellales.</title>
        <authorList>
            <person name="Cuomo C."/>
            <person name="Litvintseva A."/>
            <person name="Heitman J."/>
            <person name="Chen Y."/>
            <person name="Sun S."/>
            <person name="Springer D."/>
            <person name="Dromer F."/>
            <person name="Young S."/>
            <person name="Zeng Q."/>
            <person name="Chapman S."/>
            <person name="Gujja S."/>
            <person name="Saif S."/>
            <person name="Birren B."/>
        </authorList>
    </citation>
    <scope>NUCLEOTIDE SEQUENCE</scope>
    <source>
        <strain evidence="1">CBS 10737</strain>
    </source>
</reference>
<dbReference type="AlphaFoldDB" id="A0A1B9I1U2"/>
<dbReference type="KEGG" id="kpin:30172377"/>
<dbReference type="EMBL" id="CP144523">
    <property type="protein sequence ID" value="WWC70458.1"/>
    <property type="molecule type" value="Genomic_DNA"/>
</dbReference>
<dbReference type="EMBL" id="KI894011">
    <property type="protein sequence ID" value="OCF49487.1"/>
    <property type="molecule type" value="Genomic_DNA"/>
</dbReference>
<evidence type="ECO:0000313" key="3">
    <source>
        <dbReference type="Proteomes" id="UP000094020"/>
    </source>
</evidence>
<sequence>MSSSSTNYDAHMTNNTASERLTRLKEEIEAFKSLANNRMKQSRKSYNLGEDPEKLAEGICDTSEFLFEAPDISREGVRDAKAMRDELYEAVKLVETADKLSNTAKSLHDRFSKCNTDRDNCPRIKKPELTGPGKTFLNSFIDLYLSKGIINKTIPQIEASHPLYAEYEKYFDEGARTDLKDRSKSFKDLYWEYYLDPVNPFQYPTDGTSTQS</sequence>
<dbReference type="Proteomes" id="UP000094020">
    <property type="component" value="Chromosome 5"/>
</dbReference>
<dbReference type="GeneID" id="30172377"/>
<accession>A0A1B9I1U2</accession>
<reference evidence="1" key="1">
    <citation type="submission" date="2013-07" db="EMBL/GenBank/DDBJ databases">
        <title>The Genome Sequence of Cryptococcus pinus CBS10737.</title>
        <authorList>
            <consortium name="The Broad Institute Genome Sequencing Platform"/>
            <person name="Cuomo C."/>
            <person name="Litvintseva A."/>
            <person name="Chen Y."/>
            <person name="Heitman J."/>
            <person name="Sun S."/>
            <person name="Springer D."/>
            <person name="Dromer F."/>
            <person name="Young S.K."/>
            <person name="Zeng Q."/>
            <person name="Gargeya S."/>
            <person name="Fitzgerald M."/>
            <person name="Abouelleil A."/>
            <person name="Alvarado L."/>
            <person name="Berlin A.M."/>
            <person name="Chapman S.B."/>
            <person name="Dewar J."/>
            <person name="Goldberg J."/>
            <person name="Griggs A."/>
            <person name="Gujja S."/>
            <person name="Hansen M."/>
            <person name="Howarth C."/>
            <person name="Imamovic A."/>
            <person name="Larimer J."/>
            <person name="McCowan C."/>
            <person name="Murphy C."/>
            <person name="Pearson M."/>
            <person name="Priest M."/>
            <person name="Roberts A."/>
            <person name="Saif S."/>
            <person name="Shea T."/>
            <person name="Sykes S."/>
            <person name="Wortman J."/>
            <person name="Nusbaum C."/>
            <person name="Birren B."/>
        </authorList>
    </citation>
    <scope>NUCLEOTIDE SEQUENCE [LARGE SCALE GENOMIC DNA]</scope>
    <source>
        <strain evidence="1">CBS 10737</strain>
    </source>
</reference>
<evidence type="ECO:0000313" key="2">
    <source>
        <dbReference type="EMBL" id="WWC70458.1"/>
    </source>
</evidence>
<reference evidence="2" key="4">
    <citation type="submission" date="2024-02" db="EMBL/GenBank/DDBJ databases">
        <title>Comparative genomics of Cryptococcus and Kwoniella reveals pathogenesis evolution and contrasting modes of karyotype evolution via chromosome fusion or intercentromeric recombination.</title>
        <authorList>
            <person name="Coelho M.A."/>
            <person name="David-Palma M."/>
            <person name="Shea T."/>
            <person name="Bowers K."/>
            <person name="McGinley-Smith S."/>
            <person name="Mohammad A.W."/>
            <person name="Gnirke A."/>
            <person name="Yurkov A.M."/>
            <person name="Nowrousian M."/>
            <person name="Sun S."/>
            <person name="Cuomo C.A."/>
            <person name="Heitman J."/>
        </authorList>
    </citation>
    <scope>NUCLEOTIDE SEQUENCE</scope>
    <source>
        <strain evidence="2">CBS 10737</strain>
    </source>
</reference>
<evidence type="ECO:0000313" key="1">
    <source>
        <dbReference type="EMBL" id="OCF49487.1"/>
    </source>
</evidence>
<dbReference type="RefSeq" id="XP_019010706.1">
    <property type="nucleotide sequence ID" value="XM_019155748.1"/>
</dbReference>
<reference evidence="2" key="2">
    <citation type="submission" date="2013-07" db="EMBL/GenBank/DDBJ databases">
        <authorList>
            <consortium name="The Broad Institute Genome Sequencing Platform"/>
            <person name="Cuomo C."/>
            <person name="Litvintseva A."/>
            <person name="Chen Y."/>
            <person name="Heitman J."/>
            <person name="Sun S."/>
            <person name="Springer D."/>
            <person name="Dromer F."/>
            <person name="Young S.K."/>
            <person name="Zeng Q."/>
            <person name="Gargeya S."/>
            <person name="Fitzgerald M."/>
            <person name="Abouelleil A."/>
            <person name="Alvarado L."/>
            <person name="Berlin A.M."/>
            <person name="Chapman S.B."/>
            <person name="Dewar J."/>
            <person name="Goldberg J."/>
            <person name="Griggs A."/>
            <person name="Gujja S."/>
            <person name="Hansen M."/>
            <person name="Howarth C."/>
            <person name="Imamovic A."/>
            <person name="Larimer J."/>
            <person name="McCowan C."/>
            <person name="Murphy C."/>
            <person name="Pearson M."/>
            <person name="Priest M."/>
            <person name="Roberts A."/>
            <person name="Saif S."/>
            <person name="Shea T."/>
            <person name="Sykes S."/>
            <person name="Wortman J."/>
            <person name="Nusbaum C."/>
            <person name="Birren B."/>
        </authorList>
    </citation>
    <scope>NUCLEOTIDE SEQUENCE</scope>
    <source>
        <strain evidence="2">CBS 10737</strain>
    </source>
</reference>
<protein>
    <submittedName>
        <fullName evidence="1">Uncharacterized protein</fullName>
    </submittedName>
</protein>
<gene>
    <name evidence="1" type="ORF">I206_04008</name>
    <name evidence="2" type="ORF">I206_104409</name>
</gene>
<organism evidence="1">
    <name type="scientific">Kwoniella pini CBS 10737</name>
    <dbReference type="NCBI Taxonomy" id="1296096"/>
    <lineage>
        <taxon>Eukaryota</taxon>
        <taxon>Fungi</taxon>
        <taxon>Dikarya</taxon>
        <taxon>Basidiomycota</taxon>
        <taxon>Agaricomycotina</taxon>
        <taxon>Tremellomycetes</taxon>
        <taxon>Tremellales</taxon>
        <taxon>Cryptococcaceae</taxon>
        <taxon>Kwoniella</taxon>
    </lineage>
</organism>